<name>A0A0P1MXF3_9BACT</name>
<evidence type="ECO:0000256" key="4">
    <source>
        <dbReference type="ARBA" id="ARBA00019595"/>
    </source>
</evidence>
<dbReference type="GO" id="GO:0005829">
    <property type="term" value="C:cytosol"/>
    <property type="evidence" value="ECO:0007669"/>
    <property type="project" value="TreeGrafter"/>
</dbReference>
<comment type="similarity">
    <text evidence="7">Belongs to the dTDP-4-dehydrorhamnose 3,5-epimerase family.</text>
</comment>
<accession>A0A0P1MXF3</accession>
<dbReference type="UniPathway" id="UPA00124"/>
<evidence type="ECO:0000256" key="6">
    <source>
        <dbReference type="PIRSR" id="PIRSR600888-3"/>
    </source>
</evidence>
<evidence type="ECO:0000256" key="1">
    <source>
        <dbReference type="ARBA" id="ARBA00001298"/>
    </source>
</evidence>
<feature type="site" description="Participates in a stacking interaction with the thymidine ring of dTDP-4-oxo-6-deoxyglucose" evidence="6">
    <location>
        <position position="149"/>
    </location>
</feature>
<reference evidence="9" key="1">
    <citation type="submission" date="2015-11" db="EMBL/GenBank/DDBJ databases">
        <authorList>
            <person name="Varghese N."/>
        </authorList>
    </citation>
    <scope>NUCLEOTIDE SEQUENCE [LARGE SCALE GENOMIC DNA]</scope>
    <source>
        <strain evidence="9">JGI-23</strain>
    </source>
</reference>
<evidence type="ECO:0000256" key="2">
    <source>
        <dbReference type="ARBA" id="ARBA00001997"/>
    </source>
</evidence>
<dbReference type="SUPFAM" id="SSF51182">
    <property type="entry name" value="RmlC-like cupins"/>
    <property type="match status" value="1"/>
</dbReference>
<comment type="catalytic activity">
    <reaction evidence="1 7">
        <text>dTDP-4-dehydro-6-deoxy-alpha-D-glucose = dTDP-4-dehydro-beta-L-rhamnose</text>
        <dbReference type="Rhea" id="RHEA:16969"/>
        <dbReference type="ChEBI" id="CHEBI:57649"/>
        <dbReference type="ChEBI" id="CHEBI:62830"/>
        <dbReference type="EC" id="5.1.3.13"/>
    </reaction>
</comment>
<evidence type="ECO:0000256" key="7">
    <source>
        <dbReference type="RuleBase" id="RU364069"/>
    </source>
</evidence>
<protein>
    <recommendedName>
        <fullName evidence="4 7">dTDP-4-dehydrorhamnose 3,5-epimerase</fullName>
        <ecNumber evidence="3 7">5.1.3.13</ecNumber>
    </recommendedName>
    <alternativeName>
        <fullName evidence="7">Thymidine diphospho-4-keto-rhamnose 3,5-epimerase</fullName>
    </alternativeName>
</protein>
<dbReference type="NCBIfam" id="TIGR01221">
    <property type="entry name" value="rmlC"/>
    <property type="match status" value="1"/>
</dbReference>
<organism evidence="8 9">
    <name type="scientific">Candidatus Chryseopegocella kryptomonas</name>
    <dbReference type="NCBI Taxonomy" id="1633643"/>
    <lineage>
        <taxon>Bacteria</taxon>
        <taxon>Pseudomonadati</taxon>
        <taxon>Candidatus Kryptoniota</taxon>
        <taxon>Candidatus Chryseopegocella</taxon>
    </lineage>
</organism>
<dbReference type="GO" id="GO:0019305">
    <property type="term" value="P:dTDP-rhamnose biosynthetic process"/>
    <property type="evidence" value="ECO:0007669"/>
    <property type="project" value="UniProtKB-UniRule"/>
</dbReference>
<sequence>MKTKLLIVGLPFKFTKIEEIPDLIIIEPVVFEDERGFFMETYSFKDFEKAGITDKFVQDNHSKSKKGVLRGLHFQIEPFAQSKLVRCIRGEIFDVAVDIRPDSKTFKKWHGIVLSEENKKMLYIPKGFAHGFVVLSDIAEVEYKVDNFYSREHDRGIIWNDPEIGIKWPIENPILSEKDSKLPTLAEFLKDQLRL</sequence>
<dbReference type="PANTHER" id="PTHR21047">
    <property type="entry name" value="DTDP-6-DEOXY-D-GLUCOSE-3,5 EPIMERASE"/>
    <property type="match status" value="1"/>
</dbReference>
<dbReference type="InterPro" id="IPR000888">
    <property type="entry name" value="RmlC-like"/>
</dbReference>
<keyword evidence="7" id="KW-0413">Isomerase</keyword>
<evidence type="ECO:0000256" key="5">
    <source>
        <dbReference type="PIRSR" id="PIRSR600888-1"/>
    </source>
</evidence>
<dbReference type="GO" id="GO:0000271">
    <property type="term" value="P:polysaccharide biosynthetic process"/>
    <property type="evidence" value="ECO:0007669"/>
    <property type="project" value="TreeGrafter"/>
</dbReference>
<dbReference type="EC" id="5.1.3.13" evidence="3 7"/>
<dbReference type="EMBL" id="CZVW01000008">
    <property type="protein sequence ID" value="CUT00743.1"/>
    <property type="molecule type" value="Genomic_DNA"/>
</dbReference>
<gene>
    <name evidence="8" type="ORF">JGI23_00907</name>
</gene>
<comment type="pathway">
    <text evidence="7">Carbohydrate biosynthesis; dTDP-L-rhamnose biosynthesis.</text>
</comment>
<feature type="active site" description="Proton donor" evidence="5">
    <location>
        <position position="143"/>
    </location>
</feature>
<evidence type="ECO:0000313" key="9">
    <source>
        <dbReference type="Proteomes" id="UP000199197"/>
    </source>
</evidence>
<dbReference type="GO" id="GO:0008830">
    <property type="term" value="F:dTDP-4-dehydrorhamnose 3,5-epimerase activity"/>
    <property type="evidence" value="ECO:0007669"/>
    <property type="project" value="UniProtKB-UniRule"/>
</dbReference>
<dbReference type="AlphaFoldDB" id="A0A0P1MXF3"/>
<dbReference type="CDD" id="cd00438">
    <property type="entry name" value="cupin_RmlC"/>
    <property type="match status" value="1"/>
</dbReference>
<dbReference type="InterPro" id="IPR014710">
    <property type="entry name" value="RmlC-like_jellyroll"/>
</dbReference>
<comment type="subunit">
    <text evidence="7">Homodimer.</text>
</comment>
<dbReference type="InterPro" id="IPR011051">
    <property type="entry name" value="RmlC_Cupin_sf"/>
</dbReference>
<dbReference type="Gene3D" id="2.60.120.10">
    <property type="entry name" value="Jelly Rolls"/>
    <property type="match status" value="1"/>
</dbReference>
<dbReference type="PANTHER" id="PTHR21047:SF2">
    <property type="entry name" value="THYMIDINE DIPHOSPHO-4-KETO-RHAMNOSE 3,5-EPIMERASE"/>
    <property type="match status" value="1"/>
</dbReference>
<proteinExistence type="inferred from homology"/>
<evidence type="ECO:0000313" key="8">
    <source>
        <dbReference type="EMBL" id="CUT00743.1"/>
    </source>
</evidence>
<feature type="active site" description="Proton acceptor" evidence="5">
    <location>
        <position position="73"/>
    </location>
</feature>
<evidence type="ECO:0000256" key="3">
    <source>
        <dbReference type="ARBA" id="ARBA00012098"/>
    </source>
</evidence>
<dbReference type="Pfam" id="PF00908">
    <property type="entry name" value="dTDP_sugar_isom"/>
    <property type="match status" value="1"/>
</dbReference>
<keyword evidence="9" id="KW-1185">Reference proteome</keyword>
<dbReference type="Proteomes" id="UP000199197">
    <property type="component" value="Unassembled WGS sequence"/>
</dbReference>
<comment type="function">
    <text evidence="2 7">Catalyzes the epimerization of the C3' and C5'positions of dTDP-6-deoxy-D-xylo-4-hexulose, forming dTDP-6-deoxy-L-lyxo-4-hexulose.</text>
</comment>